<evidence type="ECO:0000256" key="1">
    <source>
        <dbReference type="SAM" id="Phobius"/>
    </source>
</evidence>
<feature type="transmembrane region" description="Helical" evidence="1">
    <location>
        <begin position="6"/>
        <end position="25"/>
    </location>
</feature>
<feature type="transmembrane region" description="Helical" evidence="1">
    <location>
        <begin position="32"/>
        <end position="62"/>
    </location>
</feature>
<evidence type="ECO:0008006" key="4">
    <source>
        <dbReference type="Google" id="ProtNLM"/>
    </source>
</evidence>
<dbReference type="Proteomes" id="UP000240009">
    <property type="component" value="Unassembled WGS sequence"/>
</dbReference>
<reference evidence="2 3" key="1">
    <citation type="submission" date="2018-02" db="EMBL/GenBank/DDBJ databases">
        <title>Comparative genomes isolates from brazilian mangrove.</title>
        <authorList>
            <person name="Araujo J.E."/>
            <person name="Taketani R.G."/>
            <person name="Silva M.C.P."/>
            <person name="Loureco M.V."/>
            <person name="Andreote F.D."/>
        </authorList>
    </citation>
    <scope>NUCLEOTIDE SEQUENCE [LARGE SCALE GENOMIC DNA]</scope>
    <source>
        <strain evidence="2 3">HEX-2 MGV</strain>
    </source>
</reference>
<dbReference type="AlphaFoldDB" id="A0A2S8G513"/>
<sequence length="66" mass="7663">MRIEPVELFGYVAHLAIWISLTLWMKSQGVPIFIAIPAAFFFGFILLFALMIPIGLLINWLLDRKW</sequence>
<evidence type="ECO:0000313" key="2">
    <source>
        <dbReference type="EMBL" id="PQO39234.1"/>
    </source>
</evidence>
<keyword evidence="1" id="KW-0812">Transmembrane</keyword>
<organism evidence="2 3">
    <name type="scientific">Blastopirellula marina</name>
    <dbReference type="NCBI Taxonomy" id="124"/>
    <lineage>
        <taxon>Bacteria</taxon>
        <taxon>Pseudomonadati</taxon>
        <taxon>Planctomycetota</taxon>
        <taxon>Planctomycetia</taxon>
        <taxon>Pirellulales</taxon>
        <taxon>Pirellulaceae</taxon>
        <taxon>Blastopirellula</taxon>
    </lineage>
</organism>
<accession>A0A2S8G513</accession>
<evidence type="ECO:0000313" key="3">
    <source>
        <dbReference type="Proteomes" id="UP000240009"/>
    </source>
</evidence>
<proteinExistence type="predicted"/>
<keyword evidence="1" id="KW-1133">Transmembrane helix</keyword>
<name>A0A2S8G513_9BACT</name>
<protein>
    <recommendedName>
        <fullName evidence="4">DUF4281 domain-containing protein</fullName>
    </recommendedName>
</protein>
<dbReference type="EMBL" id="PUIA01000016">
    <property type="protein sequence ID" value="PQO39234.1"/>
    <property type="molecule type" value="Genomic_DNA"/>
</dbReference>
<comment type="caution">
    <text evidence="2">The sequence shown here is derived from an EMBL/GenBank/DDBJ whole genome shotgun (WGS) entry which is preliminary data.</text>
</comment>
<gene>
    <name evidence="2" type="ORF">C5Y96_05085</name>
</gene>
<keyword evidence="1" id="KW-0472">Membrane</keyword>